<comment type="caution">
    <text evidence="1">The sequence shown here is derived from an EMBL/GenBank/DDBJ whole genome shotgun (WGS) entry which is preliminary data.</text>
</comment>
<proteinExistence type="predicted"/>
<keyword evidence="2" id="KW-1185">Reference proteome</keyword>
<reference evidence="1 2" key="1">
    <citation type="submission" date="2020-05" db="EMBL/GenBank/DDBJ databases">
        <title>Identification and distribution of gene clusters putatively required for synthesis of sphingolipid metabolism inhibitors in phylogenetically diverse species of the filamentous fungus Fusarium.</title>
        <authorList>
            <person name="Kim H.-S."/>
            <person name="Busman M."/>
            <person name="Brown D.W."/>
            <person name="Divon H."/>
            <person name="Uhlig S."/>
            <person name="Proctor R.H."/>
        </authorList>
    </citation>
    <scope>NUCLEOTIDE SEQUENCE [LARGE SCALE GENOMIC DNA]</scope>
    <source>
        <strain evidence="1 2">NRRL 25211</strain>
    </source>
</reference>
<evidence type="ECO:0000313" key="2">
    <source>
        <dbReference type="Proteomes" id="UP000544095"/>
    </source>
</evidence>
<name>A0A8H5PKD1_9HYPO</name>
<dbReference type="AlphaFoldDB" id="A0A8H5PKD1"/>
<dbReference type="EMBL" id="JAAOAR010000175">
    <property type="protein sequence ID" value="KAF5598093.1"/>
    <property type="molecule type" value="Genomic_DNA"/>
</dbReference>
<organism evidence="1 2">
    <name type="scientific">Fusarium pseudoanthophilum</name>
    <dbReference type="NCBI Taxonomy" id="48495"/>
    <lineage>
        <taxon>Eukaryota</taxon>
        <taxon>Fungi</taxon>
        <taxon>Dikarya</taxon>
        <taxon>Ascomycota</taxon>
        <taxon>Pezizomycotina</taxon>
        <taxon>Sordariomycetes</taxon>
        <taxon>Hypocreomycetidae</taxon>
        <taxon>Hypocreales</taxon>
        <taxon>Nectriaceae</taxon>
        <taxon>Fusarium</taxon>
        <taxon>Fusarium fujikuroi species complex</taxon>
    </lineage>
</organism>
<sequence>MVVLDIVHRRHGNVPRVVDLRLLTHIATIVDFYGFHEVVEIFSYTWYKNMSTEFEDEYSHQTLLWLIVSWVFPNQEVFDRAARAILKHMDGPQLKTDNLPLHDVLPKIEEKRLELLNQIVRKLYDLRKTLRNSDYSGDWHKCDSSTCRSNTLDILKRELKRIEASNRLLVAPFNGYSISSMIQLVNDIPESTDATT</sequence>
<protein>
    <submittedName>
        <fullName evidence="1">Uncharacterized protein</fullName>
    </submittedName>
</protein>
<evidence type="ECO:0000313" key="1">
    <source>
        <dbReference type="EMBL" id="KAF5598093.1"/>
    </source>
</evidence>
<gene>
    <name evidence="1" type="ORF">FPANT_3857</name>
</gene>
<dbReference type="Proteomes" id="UP000544095">
    <property type="component" value="Unassembled WGS sequence"/>
</dbReference>
<accession>A0A8H5PKD1</accession>